<accession>A0A8C5G097</accession>
<feature type="region of interest" description="Disordered" evidence="8">
    <location>
        <begin position="201"/>
        <end position="242"/>
    </location>
</feature>
<evidence type="ECO:0000313" key="10">
    <source>
        <dbReference type="Ensembl" id="ENSGWIP00000005252.1"/>
    </source>
</evidence>
<sequence>NKSKRKTSEQRVQQQSQAGVKAKHTCDQCGKDFTRKSNLIVHQIIHSGEKTFICDECGKAFACKNDLKRHQLVHSGKKPHLYHCDHCGKIYKHKQTLTEHLRSYTGHEVCPCDQCDKVFTTYQQLKLHQISHSSERPHKCDTCGRSYKCKSDLNLHQRTFSTSSVLHSHLCVDGDMEQESSQRHTDGDDTFWFQCWTEEPRDQAEQDSNKNLLSAGKWTPTGDNFYTPSHKGKDAKSNSEIS</sequence>
<evidence type="ECO:0000256" key="4">
    <source>
        <dbReference type="ARBA" id="ARBA00022771"/>
    </source>
</evidence>
<dbReference type="FunFam" id="3.30.160.60:FF:002343">
    <property type="entry name" value="Zinc finger protein 33A"/>
    <property type="match status" value="1"/>
</dbReference>
<feature type="domain" description="C2H2-type" evidence="9">
    <location>
        <begin position="110"/>
        <end position="137"/>
    </location>
</feature>
<dbReference type="FunFam" id="3.30.160.60:FF:000065">
    <property type="entry name" value="B-cell CLL/lymphoma 6, member B"/>
    <property type="match status" value="1"/>
</dbReference>
<evidence type="ECO:0000256" key="6">
    <source>
        <dbReference type="ARBA" id="ARBA00023242"/>
    </source>
</evidence>
<keyword evidence="11" id="KW-1185">Reference proteome</keyword>
<organism evidence="10 11">
    <name type="scientific">Gouania willdenowi</name>
    <name type="common">Blunt-snouted clingfish</name>
    <name type="synonym">Lepadogaster willdenowi</name>
    <dbReference type="NCBI Taxonomy" id="441366"/>
    <lineage>
        <taxon>Eukaryota</taxon>
        <taxon>Metazoa</taxon>
        <taxon>Chordata</taxon>
        <taxon>Craniata</taxon>
        <taxon>Vertebrata</taxon>
        <taxon>Euteleostomi</taxon>
        <taxon>Actinopterygii</taxon>
        <taxon>Neopterygii</taxon>
        <taxon>Teleostei</taxon>
        <taxon>Neoteleostei</taxon>
        <taxon>Acanthomorphata</taxon>
        <taxon>Ovalentaria</taxon>
        <taxon>Blenniimorphae</taxon>
        <taxon>Blenniiformes</taxon>
        <taxon>Gobiesocoidei</taxon>
        <taxon>Gobiesocidae</taxon>
        <taxon>Gobiesocinae</taxon>
        <taxon>Gouania</taxon>
    </lineage>
</organism>
<evidence type="ECO:0000313" key="11">
    <source>
        <dbReference type="Proteomes" id="UP000694680"/>
    </source>
</evidence>
<dbReference type="PROSITE" id="PS00028">
    <property type="entry name" value="ZINC_FINGER_C2H2_1"/>
    <property type="match status" value="3"/>
</dbReference>
<dbReference type="FunFam" id="3.30.160.60:FF:000425">
    <property type="entry name" value="PLAG1 like zinc finger 1"/>
    <property type="match status" value="1"/>
</dbReference>
<evidence type="ECO:0000256" key="3">
    <source>
        <dbReference type="ARBA" id="ARBA00022737"/>
    </source>
</evidence>
<proteinExistence type="predicted"/>
<keyword evidence="5" id="KW-0862">Zinc</keyword>
<dbReference type="SMART" id="SM00355">
    <property type="entry name" value="ZnF_C2H2"/>
    <property type="match status" value="5"/>
</dbReference>
<dbReference type="Ensembl" id="ENSGWIT00000005632.1">
    <property type="protein sequence ID" value="ENSGWIP00000005252.1"/>
    <property type="gene ID" value="ENSGWIG00000002806.1"/>
</dbReference>
<dbReference type="Pfam" id="PF13912">
    <property type="entry name" value="zf-C2H2_6"/>
    <property type="match status" value="1"/>
</dbReference>
<dbReference type="InterPro" id="IPR036236">
    <property type="entry name" value="Znf_C2H2_sf"/>
</dbReference>
<evidence type="ECO:0000256" key="2">
    <source>
        <dbReference type="ARBA" id="ARBA00022723"/>
    </source>
</evidence>
<evidence type="ECO:0000256" key="7">
    <source>
        <dbReference type="PROSITE-ProRule" id="PRU00042"/>
    </source>
</evidence>
<feature type="domain" description="C2H2-type" evidence="9">
    <location>
        <begin position="82"/>
        <end position="109"/>
    </location>
</feature>
<dbReference type="GO" id="GO:0005634">
    <property type="term" value="C:nucleus"/>
    <property type="evidence" value="ECO:0007669"/>
    <property type="project" value="UniProtKB-SubCell"/>
</dbReference>
<keyword evidence="4 7" id="KW-0863">Zinc-finger</keyword>
<evidence type="ECO:0000256" key="8">
    <source>
        <dbReference type="SAM" id="MobiDB-lite"/>
    </source>
</evidence>
<evidence type="ECO:0000256" key="5">
    <source>
        <dbReference type="ARBA" id="ARBA00022833"/>
    </source>
</evidence>
<evidence type="ECO:0000259" key="9">
    <source>
        <dbReference type="PROSITE" id="PS50157"/>
    </source>
</evidence>
<keyword evidence="2" id="KW-0479">Metal-binding</keyword>
<keyword evidence="6" id="KW-0539">Nucleus</keyword>
<dbReference type="SUPFAM" id="SSF57667">
    <property type="entry name" value="beta-beta-alpha zinc fingers"/>
    <property type="match status" value="3"/>
</dbReference>
<reference evidence="10" key="3">
    <citation type="submission" date="2025-09" db="UniProtKB">
        <authorList>
            <consortium name="Ensembl"/>
        </authorList>
    </citation>
    <scope>IDENTIFICATION</scope>
</reference>
<dbReference type="PROSITE" id="PS50157">
    <property type="entry name" value="ZINC_FINGER_C2H2_2"/>
    <property type="match status" value="5"/>
</dbReference>
<feature type="compositionally biased region" description="Basic and acidic residues" evidence="8">
    <location>
        <begin position="231"/>
        <end position="242"/>
    </location>
</feature>
<reference evidence="10" key="1">
    <citation type="submission" date="2020-06" db="EMBL/GenBank/DDBJ databases">
        <authorList>
            <consortium name="Wellcome Sanger Institute Data Sharing"/>
        </authorList>
    </citation>
    <scope>NUCLEOTIDE SEQUENCE [LARGE SCALE GENOMIC DNA]</scope>
</reference>
<comment type="subcellular location">
    <subcellularLocation>
        <location evidence="1">Nucleus</location>
    </subcellularLocation>
</comment>
<feature type="domain" description="C2H2-type" evidence="9">
    <location>
        <begin position="24"/>
        <end position="51"/>
    </location>
</feature>
<feature type="domain" description="C2H2-type" evidence="9">
    <location>
        <begin position="138"/>
        <end position="168"/>
    </location>
</feature>
<dbReference type="Pfam" id="PF00096">
    <property type="entry name" value="zf-C2H2"/>
    <property type="match status" value="3"/>
</dbReference>
<dbReference type="InterPro" id="IPR013087">
    <property type="entry name" value="Znf_C2H2_type"/>
</dbReference>
<dbReference type="Proteomes" id="UP000694680">
    <property type="component" value="Chromosome 21"/>
</dbReference>
<dbReference type="InterPro" id="IPR050826">
    <property type="entry name" value="Krueppel_C2H2_ZnFinger"/>
</dbReference>
<name>A0A8C5G097_GOUWI</name>
<dbReference type="Pfam" id="PF13894">
    <property type="entry name" value="zf-C2H2_4"/>
    <property type="match status" value="1"/>
</dbReference>
<dbReference type="FunFam" id="3.30.160.60:FF:000478">
    <property type="entry name" value="Zinc finger protein 133"/>
    <property type="match status" value="1"/>
</dbReference>
<dbReference type="Gene3D" id="3.30.160.60">
    <property type="entry name" value="Classic Zinc Finger"/>
    <property type="match status" value="5"/>
</dbReference>
<dbReference type="PANTHER" id="PTHR24377">
    <property type="entry name" value="IP01015P-RELATED"/>
    <property type="match status" value="1"/>
</dbReference>
<reference evidence="10" key="2">
    <citation type="submission" date="2025-08" db="UniProtKB">
        <authorList>
            <consortium name="Ensembl"/>
        </authorList>
    </citation>
    <scope>IDENTIFICATION</scope>
</reference>
<feature type="domain" description="C2H2-type" evidence="9">
    <location>
        <begin position="52"/>
        <end position="79"/>
    </location>
</feature>
<evidence type="ECO:0000256" key="1">
    <source>
        <dbReference type="ARBA" id="ARBA00004123"/>
    </source>
</evidence>
<dbReference type="GO" id="GO:0008270">
    <property type="term" value="F:zinc ion binding"/>
    <property type="evidence" value="ECO:0007669"/>
    <property type="project" value="UniProtKB-KW"/>
</dbReference>
<dbReference type="AlphaFoldDB" id="A0A8C5G097"/>
<protein>
    <recommendedName>
        <fullName evidence="9">C2H2-type domain-containing protein</fullName>
    </recommendedName>
</protein>
<keyword evidence="3" id="KW-0677">Repeat</keyword>